<gene>
    <name evidence="5" type="ORF">E1284_29370</name>
</gene>
<name>A0A4R4NNT4_9ACTN</name>
<evidence type="ECO:0000256" key="3">
    <source>
        <dbReference type="ARBA" id="ARBA00023163"/>
    </source>
</evidence>
<dbReference type="Proteomes" id="UP000295431">
    <property type="component" value="Unassembled WGS sequence"/>
</dbReference>
<evidence type="ECO:0000313" key="6">
    <source>
        <dbReference type="Proteomes" id="UP000295431"/>
    </source>
</evidence>
<dbReference type="RefSeq" id="WP_131943405.1">
    <property type="nucleotide sequence ID" value="NZ_BAAAMX010000046.1"/>
</dbReference>
<dbReference type="GO" id="GO:0003700">
    <property type="term" value="F:DNA-binding transcription factor activity"/>
    <property type="evidence" value="ECO:0007669"/>
    <property type="project" value="InterPro"/>
</dbReference>
<dbReference type="SUPFAM" id="SSF51215">
    <property type="entry name" value="Regulatory protein AraC"/>
    <property type="match status" value="1"/>
</dbReference>
<dbReference type="GO" id="GO:0043565">
    <property type="term" value="F:sequence-specific DNA binding"/>
    <property type="evidence" value="ECO:0007669"/>
    <property type="project" value="InterPro"/>
</dbReference>
<keyword evidence="2" id="KW-0238">DNA-binding</keyword>
<proteinExistence type="predicted"/>
<evidence type="ECO:0000313" key="5">
    <source>
        <dbReference type="EMBL" id="TDC09533.1"/>
    </source>
</evidence>
<dbReference type="OrthoDB" id="9799345at2"/>
<dbReference type="Pfam" id="PF02311">
    <property type="entry name" value="AraC_binding"/>
    <property type="match status" value="1"/>
</dbReference>
<protein>
    <submittedName>
        <fullName evidence="5">AraC family transcriptional regulator</fullName>
    </submittedName>
</protein>
<feature type="domain" description="HTH araC/xylS-type" evidence="4">
    <location>
        <begin position="195"/>
        <end position="293"/>
    </location>
</feature>
<dbReference type="PANTHER" id="PTHR43280:SF32">
    <property type="entry name" value="TRANSCRIPTIONAL REGULATORY PROTEIN"/>
    <property type="match status" value="1"/>
</dbReference>
<keyword evidence="1" id="KW-0805">Transcription regulation</keyword>
<reference evidence="5 6" key="1">
    <citation type="submission" date="2019-03" db="EMBL/GenBank/DDBJ databases">
        <title>Draft genome sequences of novel Actinobacteria.</title>
        <authorList>
            <person name="Sahin N."/>
            <person name="Ay H."/>
            <person name="Saygin H."/>
        </authorList>
    </citation>
    <scope>NUCLEOTIDE SEQUENCE [LARGE SCALE GENOMIC DNA]</scope>
    <source>
        <strain evidence="5 6">DSM 45347</strain>
    </source>
</reference>
<organism evidence="5 6">
    <name type="scientific">Actinomadura bangladeshensis</name>
    <dbReference type="NCBI Taxonomy" id="453573"/>
    <lineage>
        <taxon>Bacteria</taxon>
        <taxon>Bacillati</taxon>
        <taxon>Actinomycetota</taxon>
        <taxon>Actinomycetes</taxon>
        <taxon>Streptosporangiales</taxon>
        <taxon>Thermomonosporaceae</taxon>
        <taxon>Actinomadura</taxon>
    </lineage>
</organism>
<keyword evidence="6" id="KW-1185">Reference proteome</keyword>
<dbReference type="InterPro" id="IPR037923">
    <property type="entry name" value="HTH-like"/>
</dbReference>
<evidence type="ECO:0000256" key="1">
    <source>
        <dbReference type="ARBA" id="ARBA00023015"/>
    </source>
</evidence>
<evidence type="ECO:0000259" key="4">
    <source>
        <dbReference type="PROSITE" id="PS01124"/>
    </source>
</evidence>
<dbReference type="InterPro" id="IPR009057">
    <property type="entry name" value="Homeodomain-like_sf"/>
</dbReference>
<dbReference type="AlphaFoldDB" id="A0A4R4NNT4"/>
<dbReference type="PROSITE" id="PS01124">
    <property type="entry name" value="HTH_ARAC_FAMILY_2"/>
    <property type="match status" value="1"/>
</dbReference>
<keyword evidence="3" id="KW-0804">Transcription</keyword>
<comment type="caution">
    <text evidence="5">The sequence shown here is derived from an EMBL/GenBank/DDBJ whole genome shotgun (WGS) entry which is preliminary data.</text>
</comment>
<dbReference type="PANTHER" id="PTHR43280">
    <property type="entry name" value="ARAC-FAMILY TRANSCRIPTIONAL REGULATOR"/>
    <property type="match status" value="1"/>
</dbReference>
<dbReference type="Gene3D" id="1.10.10.60">
    <property type="entry name" value="Homeodomain-like"/>
    <property type="match status" value="1"/>
</dbReference>
<sequence length="302" mass="33195">MKKNGQPLRADIPHIPYRPAAGAPPGVEVLDLPRLMARARGHEVEIYAPRRPVFHEFIAVKAGTVRCSVDFNEYRVPAGSWFWMRPGQIHRYMGDLTQAEATVVLFTSDFPDAATREAVGLDLRVHHRPLTPVGAQKAALDGTLRLLEDEADSLADLPLEAHIDVLRHLLGVILLRLTHLNGGPGDPATANEVFLRFQQAVDQDLSASHRVADYAARLGYSVRTLTRATRAATGCGAKRFIDDQILLEAKRLLSHTDLAPSAIADRLGFAYPTSFSAFFQQRTGMPPTAFRARSRGAAKPEP</sequence>
<accession>A0A4R4NNT4</accession>
<evidence type="ECO:0000256" key="2">
    <source>
        <dbReference type="ARBA" id="ARBA00023125"/>
    </source>
</evidence>
<dbReference type="InterPro" id="IPR003313">
    <property type="entry name" value="AraC-bd"/>
</dbReference>
<dbReference type="Pfam" id="PF12833">
    <property type="entry name" value="HTH_18"/>
    <property type="match status" value="1"/>
</dbReference>
<dbReference type="EMBL" id="SMJW01000194">
    <property type="protein sequence ID" value="TDC09533.1"/>
    <property type="molecule type" value="Genomic_DNA"/>
</dbReference>
<dbReference type="SUPFAM" id="SSF46689">
    <property type="entry name" value="Homeodomain-like"/>
    <property type="match status" value="1"/>
</dbReference>
<dbReference type="InterPro" id="IPR018060">
    <property type="entry name" value="HTH_AraC"/>
</dbReference>
<dbReference type="SMART" id="SM00342">
    <property type="entry name" value="HTH_ARAC"/>
    <property type="match status" value="1"/>
</dbReference>